<dbReference type="EMBL" id="JAFREP010000019">
    <property type="protein sequence ID" value="MBO1320804.1"/>
    <property type="molecule type" value="Genomic_DNA"/>
</dbReference>
<dbReference type="RefSeq" id="WP_207860756.1">
    <property type="nucleotide sequence ID" value="NZ_JAFREP010000019.1"/>
</dbReference>
<evidence type="ECO:0000313" key="1">
    <source>
        <dbReference type="EMBL" id="MBO1320804.1"/>
    </source>
</evidence>
<dbReference type="AlphaFoldDB" id="A0A8J7U5F7"/>
<proteinExistence type="predicted"/>
<organism evidence="1 2">
    <name type="scientific">Acanthopleuribacter pedis</name>
    <dbReference type="NCBI Taxonomy" id="442870"/>
    <lineage>
        <taxon>Bacteria</taxon>
        <taxon>Pseudomonadati</taxon>
        <taxon>Acidobacteriota</taxon>
        <taxon>Holophagae</taxon>
        <taxon>Acanthopleuribacterales</taxon>
        <taxon>Acanthopleuribacteraceae</taxon>
        <taxon>Acanthopleuribacter</taxon>
    </lineage>
</organism>
<reference evidence="1" key="1">
    <citation type="submission" date="2021-03" db="EMBL/GenBank/DDBJ databases">
        <authorList>
            <person name="Wang G."/>
        </authorList>
    </citation>
    <scope>NUCLEOTIDE SEQUENCE</scope>
    <source>
        <strain evidence="1">KCTC 12899</strain>
    </source>
</reference>
<keyword evidence="2" id="KW-1185">Reference proteome</keyword>
<comment type="caution">
    <text evidence="1">The sequence shown here is derived from an EMBL/GenBank/DDBJ whole genome shotgun (WGS) entry which is preliminary data.</text>
</comment>
<evidence type="ECO:0000313" key="2">
    <source>
        <dbReference type="Proteomes" id="UP000664417"/>
    </source>
</evidence>
<accession>A0A8J7U5F7</accession>
<name>A0A8J7U5F7_9BACT</name>
<dbReference type="Proteomes" id="UP000664417">
    <property type="component" value="Unassembled WGS sequence"/>
</dbReference>
<gene>
    <name evidence="1" type="ORF">J3U88_20160</name>
</gene>
<sequence>MTTWIGFDTVAEGANPLLTLASLDQHLDLGGIAAWSEAAGVPDPTLVYHLRQLGYLAGGDTPPTPSQLQHACATVAAEWPDLPGHDPADPDFREAVAALTTFEPLVLPTIAYPIRQGARHLRVRVAALQLTRLGLYHGPIGNELDAALLHAFNQFRAVLGLNQATPQPDPATVDRATMTLLGDPYQMGARFFANCKPNENQPGGFCLTTPCLLRPESVAQGLTGLSFGILQQRGDFDADQSTLPSTDPHGLTNRFGLALLQTQLWMSGCYHHLQDGMAGAATVEALTTWLQEQLLDPAKTMRHIPGQLVIAPHCFVVFGFSRPTDAEVTAHETQLLALNPVALPPPPETAAATPKKSWLGRTWNNLKKWGNRAYASVRNSLVHAGRAVAKGALSAWQSITGLWQTALRCFTAVRDRLTQHLSLFWRHCRTLGRLIRGRPIVSGTPEAFIATRWLGTGDIINFASGKTDPLVASQQQRVDGTFSDAILALNLLGALLRTLVQAVTGNWLALALSLFRAWRPYLGLNTITPVWVR</sequence>
<protein>
    <submittedName>
        <fullName evidence="1">Uncharacterized protein</fullName>
    </submittedName>
</protein>